<dbReference type="KEGG" id="pib:BBD41_28610"/>
<dbReference type="InterPro" id="IPR046348">
    <property type="entry name" value="SIS_dom_sf"/>
</dbReference>
<dbReference type="InterPro" id="IPR001347">
    <property type="entry name" value="SIS_dom"/>
</dbReference>
<dbReference type="GO" id="GO:0097367">
    <property type="term" value="F:carbohydrate derivative binding"/>
    <property type="evidence" value="ECO:0007669"/>
    <property type="project" value="InterPro"/>
</dbReference>
<dbReference type="GO" id="GO:0006047">
    <property type="term" value="P:UDP-N-acetylglucosamine metabolic process"/>
    <property type="evidence" value="ECO:0007669"/>
    <property type="project" value="TreeGrafter"/>
</dbReference>
<dbReference type="SUPFAM" id="SSF53697">
    <property type="entry name" value="SIS domain"/>
    <property type="match status" value="1"/>
</dbReference>
<dbReference type="GO" id="GO:0006487">
    <property type="term" value="P:protein N-linked glycosylation"/>
    <property type="evidence" value="ECO:0007669"/>
    <property type="project" value="TreeGrafter"/>
</dbReference>
<comment type="subunit">
    <text evidence="1">Homooctamer.</text>
</comment>
<feature type="domain" description="SIS" evidence="2">
    <location>
        <begin position="27"/>
        <end position="162"/>
    </location>
</feature>
<dbReference type="GO" id="GO:0004360">
    <property type="term" value="F:glutamine-fructose-6-phosphate transaminase (isomerizing) activity"/>
    <property type="evidence" value="ECO:0007669"/>
    <property type="project" value="TreeGrafter"/>
</dbReference>
<dbReference type="RefSeq" id="WP_099480203.1">
    <property type="nucleotide sequence ID" value="NZ_CP016809.1"/>
</dbReference>
<dbReference type="GO" id="GO:0006002">
    <property type="term" value="P:fructose 6-phosphate metabolic process"/>
    <property type="evidence" value="ECO:0007669"/>
    <property type="project" value="TreeGrafter"/>
</dbReference>
<dbReference type="InterPro" id="IPR024713">
    <property type="entry name" value="Fructosamine_deglycase_FrlB"/>
</dbReference>
<dbReference type="Gene3D" id="3.40.50.10490">
    <property type="entry name" value="Glucose-6-phosphate isomerase like protein, domain 1"/>
    <property type="match status" value="2"/>
</dbReference>
<gene>
    <name evidence="3" type="ORF">BBD41_28610</name>
</gene>
<comment type="function">
    <text evidence="1">Catalyzes the conversion of a range of fructosamine 6-phosphates to glucose 6-phosphate and a free amino acid.</text>
</comment>
<protein>
    <recommendedName>
        <fullName evidence="1">Fructosamine deglycase</fullName>
        <ecNumber evidence="1">3.5.-.-</ecNumber>
    </recommendedName>
</protein>
<dbReference type="PROSITE" id="PS51464">
    <property type="entry name" value="SIS"/>
    <property type="match status" value="1"/>
</dbReference>
<keyword evidence="3" id="KW-0413">Isomerase</keyword>
<sequence>MFKFDEELFLRLVETEGLAYRSQIEEIVDGICRKGYSNIFMIGAGGTIAMMYPYEYILKSNSTIDVHAEIAAEFVVMNNKHFSKDSICIFTSVSGTTKETIEAIEYCKSRGATTFALVAEPDTPITKLVDHCITTGSEKHSFDTFFMLLYMVVFRFMHNRNEFPQYEQFTKEVSLLPRAILDAVKAFDPKAEAFAIEHKDTDYHMMVGSGNLWGNTYSYAMCVLEEMQWIKAKSIHAAEFFHGTLELVVEDTSVILLKGEDETRPLTDRVERFAEKVTKRLTVIDTKDFAMEGISEEFRKHFAVSINWALLSRISVYLERERNHPLTLRRYYRKMEY</sequence>
<accession>A0A1B2E8D9</accession>
<proteinExistence type="predicted"/>
<keyword evidence="1" id="KW-0378">Hydrolase</keyword>
<name>A0A1B2E8D9_9BACL</name>
<dbReference type="PIRSF" id="PIRSF009290">
    <property type="entry name" value="FrlB"/>
    <property type="match status" value="1"/>
</dbReference>
<dbReference type="InterPro" id="IPR035488">
    <property type="entry name" value="FrlB_SIS"/>
</dbReference>
<dbReference type="PANTHER" id="PTHR10937:SF14">
    <property type="entry name" value="FRUCTOSELYSINE 6-PHOSPHATE DEGLYCASE"/>
    <property type="match status" value="1"/>
</dbReference>
<dbReference type="AlphaFoldDB" id="A0A1B2E8D9"/>
<dbReference type="GO" id="GO:0016787">
    <property type="term" value="F:hydrolase activity"/>
    <property type="evidence" value="ECO:0007669"/>
    <property type="project" value="UniProtKB-KW"/>
</dbReference>
<keyword evidence="1" id="KW-0119">Carbohydrate metabolism</keyword>
<dbReference type="Pfam" id="PF01380">
    <property type="entry name" value="SIS"/>
    <property type="match status" value="1"/>
</dbReference>
<dbReference type="GO" id="GO:0016853">
    <property type="term" value="F:isomerase activity"/>
    <property type="evidence" value="ECO:0007669"/>
    <property type="project" value="UniProtKB-KW"/>
</dbReference>
<organism evidence="3">
    <name type="scientific">Paenibacillus ihbetae</name>
    <dbReference type="NCBI Taxonomy" id="1870820"/>
    <lineage>
        <taxon>Bacteria</taxon>
        <taxon>Bacillati</taxon>
        <taxon>Bacillota</taxon>
        <taxon>Bacilli</taxon>
        <taxon>Bacillales</taxon>
        <taxon>Paenibacillaceae</taxon>
        <taxon>Paenibacillus</taxon>
    </lineage>
</organism>
<evidence type="ECO:0000313" key="3">
    <source>
        <dbReference type="EMBL" id="ANY76219.1"/>
    </source>
</evidence>
<dbReference type="PANTHER" id="PTHR10937">
    <property type="entry name" value="GLUCOSAMINE--FRUCTOSE-6-PHOSPHATE AMINOTRANSFERASE, ISOMERIZING"/>
    <property type="match status" value="1"/>
</dbReference>
<evidence type="ECO:0000259" key="2">
    <source>
        <dbReference type="PROSITE" id="PS51464"/>
    </source>
</evidence>
<dbReference type="CDD" id="cd05710">
    <property type="entry name" value="SIS_1"/>
    <property type="match status" value="1"/>
</dbReference>
<evidence type="ECO:0000256" key="1">
    <source>
        <dbReference type="PIRNR" id="PIRNR009290"/>
    </source>
</evidence>
<reference evidence="3" key="1">
    <citation type="submission" date="2016-08" db="EMBL/GenBank/DDBJ databases">
        <title>Complete Genome Seqeunce of Paenibacillus sp. nov. IHBB 9852 from high altitute lake of Indian trans-Himalayas.</title>
        <authorList>
            <person name="Kiran S."/>
            <person name="Swarnkar M.K."/>
            <person name="Rana A."/>
            <person name="Tewari R."/>
            <person name="Gulati A."/>
        </authorList>
    </citation>
    <scope>NUCLEOTIDE SEQUENCE [LARGE SCALE GENOMIC DNA]</scope>
    <source>
        <strain evidence="3">IHBB 9852</strain>
    </source>
</reference>
<dbReference type="EC" id="3.5.-.-" evidence="1"/>
<dbReference type="EMBL" id="CP016809">
    <property type="protein sequence ID" value="ANY76219.1"/>
    <property type="molecule type" value="Genomic_DNA"/>
</dbReference>